<protein>
    <recommendedName>
        <fullName evidence="2">Phosducin domain-containing protein</fullName>
    </recommendedName>
</protein>
<feature type="domain" description="Phosducin" evidence="2">
    <location>
        <begin position="37"/>
        <end position="179"/>
    </location>
</feature>
<keyword evidence="4" id="KW-1185">Reference proteome</keyword>
<dbReference type="SUPFAM" id="SSF52833">
    <property type="entry name" value="Thioredoxin-like"/>
    <property type="match status" value="1"/>
</dbReference>
<dbReference type="Proteomes" id="UP001153620">
    <property type="component" value="Chromosome 1"/>
</dbReference>
<dbReference type="Pfam" id="PF02114">
    <property type="entry name" value="Phosducin"/>
    <property type="match status" value="1"/>
</dbReference>
<dbReference type="EMBL" id="OU895877">
    <property type="protein sequence ID" value="CAG9798764.1"/>
    <property type="molecule type" value="Genomic_DNA"/>
</dbReference>
<sequence length="229" mass="26628">MQNPNEDTEWNDVLRQKGIIPQKEKAITEDDIIHMLEHTIEEKQNNERNLEKLDLDELDELEDSEDEAVLQEYRSKRIAELKALASKAKFGSVREITGEEYINEVNKAGEDIYVVLHLYARGVPFCAVLNQYINELAMRYPSVKFIRSIAQTCIPNFPDKNVPTIFVYYNGQMKKQFLGPLELRSPNCSREELEFMLGQCGCIKTDIKEDPRPVVRDVLFRDLAENNDW</sequence>
<dbReference type="PANTHER" id="PTHR45809">
    <property type="entry name" value="VIRAL IAP-ASSOCIATED FACTOR HOMOLOG"/>
    <property type="match status" value="1"/>
</dbReference>
<gene>
    <name evidence="3" type="ORF">CHIRRI_LOCUS1742</name>
</gene>
<evidence type="ECO:0000313" key="4">
    <source>
        <dbReference type="Proteomes" id="UP001153620"/>
    </source>
</evidence>
<name>A0A9N9WM73_9DIPT</name>
<dbReference type="GO" id="GO:0006457">
    <property type="term" value="P:protein folding"/>
    <property type="evidence" value="ECO:0007669"/>
    <property type="project" value="TreeGrafter"/>
</dbReference>
<evidence type="ECO:0000256" key="1">
    <source>
        <dbReference type="ARBA" id="ARBA00009686"/>
    </source>
</evidence>
<reference evidence="3" key="2">
    <citation type="submission" date="2022-10" db="EMBL/GenBank/DDBJ databases">
        <authorList>
            <consortium name="ENA_rothamsted_submissions"/>
            <consortium name="culmorum"/>
            <person name="King R."/>
        </authorList>
    </citation>
    <scope>NUCLEOTIDE SEQUENCE</scope>
</reference>
<dbReference type="PANTHER" id="PTHR45809:SF3">
    <property type="entry name" value="VIRAL IAP-ASSOCIATED FACTOR HOMOLOG"/>
    <property type="match status" value="1"/>
</dbReference>
<dbReference type="CDD" id="cd02988">
    <property type="entry name" value="Phd_like_VIAF"/>
    <property type="match status" value="1"/>
</dbReference>
<dbReference type="OrthoDB" id="45518at2759"/>
<proteinExistence type="inferred from homology"/>
<accession>A0A9N9WM73</accession>
<evidence type="ECO:0000313" key="3">
    <source>
        <dbReference type="EMBL" id="CAG9798764.1"/>
    </source>
</evidence>
<comment type="similarity">
    <text evidence="1">Belongs to the phosducin family.</text>
</comment>
<reference evidence="3" key="1">
    <citation type="submission" date="2022-01" db="EMBL/GenBank/DDBJ databases">
        <authorList>
            <person name="King R."/>
        </authorList>
    </citation>
    <scope>NUCLEOTIDE SEQUENCE</scope>
</reference>
<evidence type="ECO:0000259" key="2">
    <source>
        <dbReference type="Pfam" id="PF02114"/>
    </source>
</evidence>
<dbReference type="InterPro" id="IPR024253">
    <property type="entry name" value="Phosducin_thioredoxin-like_dom"/>
</dbReference>
<dbReference type="InterPro" id="IPR036249">
    <property type="entry name" value="Thioredoxin-like_sf"/>
</dbReference>
<organism evidence="3 4">
    <name type="scientific">Chironomus riparius</name>
    <dbReference type="NCBI Taxonomy" id="315576"/>
    <lineage>
        <taxon>Eukaryota</taxon>
        <taxon>Metazoa</taxon>
        <taxon>Ecdysozoa</taxon>
        <taxon>Arthropoda</taxon>
        <taxon>Hexapoda</taxon>
        <taxon>Insecta</taxon>
        <taxon>Pterygota</taxon>
        <taxon>Neoptera</taxon>
        <taxon>Endopterygota</taxon>
        <taxon>Diptera</taxon>
        <taxon>Nematocera</taxon>
        <taxon>Chironomoidea</taxon>
        <taxon>Chironomidae</taxon>
        <taxon>Chironominae</taxon>
        <taxon>Chironomus</taxon>
    </lineage>
</organism>
<dbReference type="Gene3D" id="3.40.30.10">
    <property type="entry name" value="Glutaredoxin"/>
    <property type="match status" value="1"/>
</dbReference>
<dbReference type="InterPro" id="IPR051498">
    <property type="entry name" value="Phosducin-like_chap/apop_reg"/>
</dbReference>
<dbReference type="GO" id="GO:0005737">
    <property type="term" value="C:cytoplasm"/>
    <property type="evidence" value="ECO:0007669"/>
    <property type="project" value="TreeGrafter"/>
</dbReference>
<dbReference type="AlphaFoldDB" id="A0A9N9WM73"/>